<feature type="chain" id="PRO_5026259842" description="PA domain-containing protein" evidence="1">
    <location>
        <begin position="29"/>
        <end position="788"/>
    </location>
</feature>
<keyword evidence="4" id="KW-1185">Reference proteome</keyword>
<proteinExistence type="predicted"/>
<feature type="signal peptide" evidence="1">
    <location>
        <begin position="1"/>
        <end position="28"/>
    </location>
</feature>
<reference evidence="3 4" key="1">
    <citation type="submission" date="2019-09" db="EMBL/GenBank/DDBJ databases">
        <title>Actinomadura physcomitrii sp. nov., a novel actinomycete isolated from moss [Physcomitrium sphaericum (Ludw) Fuernr].</title>
        <authorList>
            <person name="Zhuang X."/>
            <person name="Liu C."/>
        </authorList>
    </citation>
    <scope>NUCLEOTIDE SEQUENCE [LARGE SCALE GENOMIC DNA]</scope>
    <source>
        <strain evidence="3 4">HMC1</strain>
    </source>
</reference>
<name>A0A6H9Z1N9_9ACTN</name>
<dbReference type="SUPFAM" id="SSF52025">
    <property type="entry name" value="PA domain"/>
    <property type="match status" value="1"/>
</dbReference>
<comment type="caution">
    <text evidence="3">The sequence shown here is derived from an EMBL/GenBank/DDBJ whole genome shotgun (WGS) entry which is preliminary data.</text>
</comment>
<dbReference type="AlphaFoldDB" id="A0A6H9Z1N9"/>
<evidence type="ECO:0000259" key="2">
    <source>
        <dbReference type="Pfam" id="PF02225"/>
    </source>
</evidence>
<dbReference type="InterPro" id="IPR003137">
    <property type="entry name" value="PA_domain"/>
</dbReference>
<keyword evidence="1" id="KW-0732">Signal</keyword>
<accession>A0A6H9Z1N9</accession>
<protein>
    <recommendedName>
        <fullName evidence="2">PA domain-containing protein</fullName>
    </recommendedName>
</protein>
<sequence>MWRRTTGGIAAVGSAIALATTFTAPASAEATAFTSAKSALAKPASAEPAQTTAGKPYDVTLPTGDKVHVSASGVAAVTAVPRKDGYTPAFSVTQTDGDLYVVPDDQTSADPASFNVTALHEGRRPAVPAPRASDGLVTIRVKGIARDGRVGRGTYNVFDVKDGTRGSSRRVLPGDPDLPCTDASWDGSSCIRVPPGTYSITGVIETMPPWQSSTAQDTPLNRSFVGHPEIEITEDTDLVLDARRANEVKIDTPDHVTKRNRGALSHLMWTRTPQKGPATSQGVLMGGGSQLEERVFMQPAPRVRAGSFEIYTRWRLDAPSITMRAPGLTLSPEYVNPVYFSDVSSQYPRLNGTTRLRVADGDRPGADLRGRLALIRRSDGVSVAEQSNRAAAAGARMVAIYNDKPGVNGDTNGSGIKLTVPTVRLSHEEGRALLSRAPVTVTAAGVVSSPYMYELLYPEKQQIPKKLHYVARTRDLARVRNDYYGFATMSTGRYSRRPWESLSTAYTFPFTGAPRSRIEYLSADPETMWTARAATPEEPYNHLFPDEDTPYVQLDESVWLSHLPGQRRTRTWFKAPLTGGLNPLSPIARTGDRLRMRVGLVDAAGNFSRAYSSNFPGGFATAFRVYQGEKLIASTIHLPTGSLNLPPDEETYRIEYDVDNHASWARLSTRTKTAWTFRSARPSGTETAVVPLLQIDYDADLGLNNRARSRTLNLAVRHQDGSTTPLRRLSLAVSYDDGASWTKTFLRKTRNGYSTRLRGHGKVSLKVQAEDTAGNVLSQETIRAYTLP</sequence>
<organism evidence="3 4">
    <name type="scientific">Actinomadura rudentiformis</name>
    <dbReference type="NCBI Taxonomy" id="359158"/>
    <lineage>
        <taxon>Bacteria</taxon>
        <taxon>Bacillati</taxon>
        <taxon>Actinomycetota</taxon>
        <taxon>Actinomycetes</taxon>
        <taxon>Streptosporangiales</taxon>
        <taxon>Thermomonosporaceae</taxon>
        <taxon>Actinomadura</taxon>
    </lineage>
</organism>
<evidence type="ECO:0000256" key="1">
    <source>
        <dbReference type="SAM" id="SignalP"/>
    </source>
</evidence>
<dbReference type="OrthoDB" id="614750at2"/>
<evidence type="ECO:0000313" key="3">
    <source>
        <dbReference type="EMBL" id="KAB2348004.1"/>
    </source>
</evidence>
<dbReference type="Gene3D" id="3.50.30.30">
    <property type="match status" value="1"/>
</dbReference>
<gene>
    <name evidence="3" type="ORF">F8566_19220</name>
</gene>
<evidence type="ECO:0000313" key="4">
    <source>
        <dbReference type="Proteomes" id="UP000468735"/>
    </source>
</evidence>
<dbReference type="Pfam" id="PF02225">
    <property type="entry name" value="PA"/>
    <property type="match status" value="1"/>
</dbReference>
<dbReference type="RefSeq" id="WP_151561667.1">
    <property type="nucleotide sequence ID" value="NZ_WBMT01000008.1"/>
</dbReference>
<dbReference type="Proteomes" id="UP000468735">
    <property type="component" value="Unassembled WGS sequence"/>
</dbReference>
<dbReference type="InterPro" id="IPR046450">
    <property type="entry name" value="PA_dom_sf"/>
</dbReference>
<feature type="domain" description="PA" evidence="2">
    <location>
        <begin position="357"/>
        <end position="433"/>
    </location>
</feature>
<dbReference type="EMBL" id="WBMT01000008">
    <property type="protein sequence ID" value="KAB2348004.1"/>
    <property type="molecule type" value="Genomic_DNA"/>
</dbReference>